<protein>
    <recommendedName>
        <fullName evidence="6">Far11/STRP N-terminal domain-containing protein</fullName>
    </recommendedName>
</protein>
<dbReference type="Pfam" id="PF11882">
    <property type="entry name" value="DUF3402"/>
    <property type="match status" value="1"/>
</dbReference>
<dbReference type="GO" id="GO:0007010">
    <property type="term" value="P:cytoskeleton organization"/>
    <property type="evidence" value="ECO:0000318"/>
    <property type="project" value="GO_Central"/>
</dbReference>
<evidence type="ECO:0000256" key="1">
    <source>
        <dbReference type="SAM" id="MobiDB-lite"/>
    </source>
</evidence>
<dbReference type="InParanoid" id="F4PBU4"/>
<proteinExistence type="predicted"/>
<keyword evidence="5" id="KW-1185">Reference proteome</keyword>
<reference evidence="4 5" key="1">
    <citation type="submission" date="2009-12" db="EMBL/GenBank/DDBJ databases">
        <title>The draft genome of Batrachochytrium dendrobatidis.</title>
        <authorList>
            <consortium name="US DOE Joint Genome Institute (JGI-PGF)"/>
            <person name="Kuo A."/>
            <person name="Salamov A."/>
            <person name="Schmutz J."/>
            <person name="Lucas S."/>
            <person name="Pitluck S."/>
            <person name="Rosenblum E."/>
            <person name="Stajich J."/>
            <person name="Eisen M."/>
            <person name="Grigoriev I.V."/>
        </authorList>
    </citation>
    <scope>NUCLEOTIDE SEQUENCE [LARGE SCALE GENOMIC DNA]</scope>
    <source>
        <strain evidence="5">JAM81 / FGSC 10211</strain>
    </source>
</reference>
<feature type="domain" description="Far11/STRP C-terminal" evidence="3">
    <location>
        <begin position="543"/>
        <end position="803"/>
    </location>
</feature>
<dbReference type="PANTHER" id="PTHR13239:SF4">
    <property type="entry name" value="AT25231P"/>
    <property type="match status" value="1"/>
</dbReference>
<dbReference type="InterPro" id="IPR021819">
    <property type="entry name" value="Far11/STRP_C"/>
</dbReference>
<dbReference type="SMART" id="SM01292">
    <property type="entry name" value="N1221"/>
    <property type="match status" value="1"/>
</dbReference>
<gene>
    <name evidence="4" type="ORF">BATDEDRAFT_27749</name>
</gene>
<dbReference type="Pfam" id="PF07923">
    <property type="entry name" value="N1221"/>
    <property type="match status" value="1"/>
</dbReference>
<evidence type="ECO:0000313" key="5">
    <source>
        <dbReference type="Proteomes" id="UP000007241"/>
    </source>
</evidence>
<sequence length="803" mass="90275">MIVPSGAFRHTVKLRPLALPPPKLRKPTAKNHSQLQDNSSQKPTLATDDVNTGSSTAVPIYTTLENYNPYDVASAAYSTAMSSVFVPASTNTSSTNLDAYSNRFPDQSNTAPLVLSNVKLTHGRPTSFIISPGHDNDLDNLDDLDFDIHNSDTQHCVLDHKPQLSDPEQDIQYTDSKSDTTAVSETWPSSNSADSSTLSGTDGTWRDRSSTLVAPPKPPAHCIPDYDYCHVESDTLENELNEFYNYDDFALCANGKYMWETTVLADHIHSDVIQELMEQISMQHSDLRIAASNKLLYFTQGLYLPIKLQSTSDQLQAIIKNNKLLYELDVFPTVYAAFRATSYAFETISKQQVITTETQLTLDLNILEATTYLSIMYSIVLINMRDPAFINEISNLDPYIPQFLFKILAQLAEGNRQHYPVKKLLLLLWKILMTIVGSDADLATMTIEARKLNGIVPADSSLYYIKSTPQDYQNYHTIASHRYPAYYLPDAVHHLSNVTYSMIDSPSENVFQTVSPFYDYTELCPSHEYQLQPLIFKSETTMPNPMLEAVGAFKKYNYVSVGAMQIAREIEVLNQSGLPALNSVENTVYPTARVDGHCPRTYSESRSKKPTPTSGLSRLEKLFSNLQENLPRYMSMLVRLMYYLNLASNESSPKGFGLDEVPSTAQIDAIPLNDRTVVLEWLDSVRHRETVTLAICSSMLLLLRGFKRYHVLAFEYMCQLLMDSNCAILIVKMLNTWFSNIPTNESYSNLGAGSQERPIGSTWLLYRRDPAQLNFIDFCRGPLSPTESATFDTSHSTPDFLNS</sequence>
<feature type="domain" description="Far11/STRP N-terminal" evidence="2">
    <location>
        <begin position="223"/>
        <end position="497"/>
    </location>
</feature>
<dbReference type="OrthoDB" id="18234at2759"/>
<dbReference type="EMBL" id="GL882892">
    <property type="protein sequence ID" value="EGF77379.1"/>
    <property type="molecule type" value="Genomic_DNA"/>
</dbReference>
<dbReference type="InterPro" id="IPR040185">
    <property type="entry name" value="Far11/STRP"/>
</dbReference>
<dbReference type="STRING" id="684364.F4PBU4"/>
<dbReference type="Proteomes" id="UP000007241">
    <property type="component" value="Unassembled WGS sequence"/>
</dbReference>
<evidence type="ECO:0000259" key="2">
    <source>
        <dbReference type="SMART" id="SM01292"/>
    </source>
</evidence>
<dbReference type="GeneID" id="18239407"/>
<accession>F4PBU4</accession>
<dbReference type="SMART" id="SM01293">
    <property type="entry name" value="DUF3402"/>
    <property type="match status" value="1"/>
</dbReference>
<dbReference type="HOGENOM" id="CLU_350528_0_0_1"/>
<feature type="region of interest" description="Disordered" evidence="1">
    <location>
        <begin position="160"/>
        <end position="216"/>
    </location>
</feature>
<feature type="compositionally biased region" description="Polar residues" evidence="1">
    <location>
        <begin position="171"/>
        <end position="202"/>
    </location>
</feature>
<feature type="compositionally biased region" description="Polar residues" evidence="1">
    <location>
        <begin position="31"/>
        <end position="52"/>
    </location>
</feature>
<dbReference type="OMA" id="PRICYEY"/>
<evidence type="ECO:0008006" key="6">
    <source>
        <dbReference type="Google" id="ProtNLM"/>
    </source>
</evidence>
<name>F4PBU4_BATDJ</name>
<evidence type="ECO:0000313" key="4">
    <source>
        <dbReference type="EMBL" id="EGF77379.1"/>
    </source>
</evidence>
<feature type="region of interest" description="Disordered" evidence="1">
    <location>
        <begin position="15"/>
        <end position="52"/>
    </location>
</feature>
<evidence type="ECO:0000259" key="3">
    <source>
        <dbReference type="SMART" id="SM01293"/>
    </source>
</evidence>
<dbReference type="AlphaFoldDB" id="F4PBU4"/>
<dbReference type="FunCoup" id="F4PBU4">
    <property type="interactions" value="376"/>
</dbReference>
<dbReference type="PANTHER" id="PTHR13239">
    <property type="entry name" value="PROTEIN REQUIRED FOR HYPHAL ANASTOMOSIS HAM-2"/>
    <property type="match status" value="1"/>
</dbReference>
<dbReference type="GO" id="GO:0005829">
    <property type="term" value="C:cytosol"/>
    <property type="evidence" value="ECO:0000318"/>
    <property type="project" value="GO_Central"/>
</dbReference>
<organism evidence="4 5">
    <name type="scientific">Batrachochytrium dendrobatidis (strain JAM81 / FGSC 10211)</name>
    <name type="common">Frog chytrid fungus</name>
    <dbReference type="NCBI Taxonomy" id="684364"/>
    <lineage>
        <taxon>Eukaryota</taxon>
        <taxon>Fungi</taxon>
        <taxon>Fungi incertae sedis</taxon>
        <taxon>Chytridiomycota</taxon>
        <taxon>Chytridiomycota incertae sedis</taxon>
        <taxon>Chytridiomycetes</taxon>
        <taxon>Rhizophydiales</taxon>
        <taxon>Rhizophydiales incertae sedis</taxon>
        <taxon>Batrachochytrium</taxon>
    </lineage>
</organism>
<dbReference type="RefSeq" id="XP_006681956.1">
    <property type="nucleotide sequence ID" value="XM_006681893.1"/>
</dbReference>
<dbReference type="InterPro" id="IPR012486">
    <property type="entry name" value="Far11/STRP_N"/>
</dbReference>